<comment type="similarity">
    <text evidence="1">Belongs to the peptidase A1 family.</text>
</comment>
<evidence type="ECO:0000256" key="1">
    <source>
        <dbReference type="ARBA" id="ARBA00007447"/>
    </source>
</evidence>
<dbReference type="SUPFAM" id="SSF50630">
    <property type="entry name" value="Acid proteases"/>
    <property type="match status" value="1"/>
</dbReference>
<feature type="disulfide bond" evidence="5">
    <location>
        <begin position="286"/>
        <end position="327"/>
    </location>
</feature>
<dbReference type="InParanoid" id="C5KHN1"/>
<dbReference type="CDD" id="cd05471">
    <property type="entry name" value="pepsin_like"/>
    <property type="match status" value="1"/>
</dbReference>
<evidence type="ECO:0000256" key="3">
    <source>
        <dbReference type="ARBA" id="ARBA00022750"/>
    </source>
</evidence>
<dbReference type="InterPro" id="IPR001461">
    <property type="entry name" value="Aspartic_peptidase_A1"/>
</dbReference>
<proteinExistence type="inferred from homology"/>
<dbReference type="AlphaFoldDB" id="C5KHN1"/>
<dbReference type="InterPro" id="IPR034164">
    <property type="entry name" value="Pepsin-like_dom"/>
</dbReference>
<name>C5KHN1_PERM5</name>
<dbReference type="Proteomes" id="UP000007800">
    <property type="component" value="Unassembled WGS sequence"/>
</dbReference>
<evidence type="ECO:0000256" key="5">
    <source>
        <dbReference type="PIRSR" id="PIRSR601461-2"/>
    </source>
</evidence>
<evidence type="ECO:0000259" key="7">
    <source>
        <dbReference type="PROSITE" id="PS51767"/>
    </source>
</evidence>
<dbReference type="GeneID" id="9061155"/>
<evidence type="ECO:0000256" key="6">
    <source>
        <dbReference type="SAM" id="SignalP"/>
    </source>
</evidence>
<sequence length="365" mass="39793">MIHTASSVLIGALFLGKCWGEKLIRMGISPQKVSGAANSAHLLTNLKIDGEDVTALVDTGSPITYFVWRHWYESTAPGGCEKIIYKCYECNPAPCREGPKKQFEFFDGTRVTLFPHSGKVNFGSSTANGIGFGLLDGTNGKASAALGLAPPSTTGRPYVPLINQLLAQPERERLIEKSIFSVYLNAAIHPIGELILGGEDKTKYSGSLEYMEIVNKDDKTVRMSGLGIGDVRKHRIKVSEEGHFDTGANHIEFPEKLKQSILKLLASAGEKTVTIKEESGFYEISCADAKYLPSITFFVKGTGRIPSDVSIEIPSSSYVIPESKSICLLAITFEDTWILGLPTVIGHYYLYDWGNSRIGVAKSNS</sequence>
<dbReference type="PANTHER" id="PTHR47966">
    <property type="entry name" value="BETA-SITE APP-CLEAVING ENZYME, ISOFORM A-RELATED"/>
    <property type="match status" value="1"/>
</dbReference>
<dbReference type="InterPro" id="IPR021109">
    <property type="entry name" value="Peptidase_aspartic_dom_sf"/>
</dbReference>
<evidence type="ECO:0000313" key="9">
    <source>
        <dbReference type="Proteomes" id="UP000007800"/>
    </source>
</evidence>
<reference evidence="8 9" key="1">
    <citation type="submission" date="2008-07" db="EMBL/GenBank/DDBJ databases">
        <authorList>
            <person name="El-Sayed N."/>
            <person name="Caler E."/>
            <person name="Inman J."/>
            <person name="Amedeo P."/>
            <person name="Hass B."/>
            <person name="Wortman J."/>
        </authorList>
    </citation>
    <scope>NUCLEOTIDE SEQUENCE [LARGE SCALE GENOMIC DNA]</scope>
    <source>
        <strain evidence="9">ATCC 50983 / TXsc</strain>
    </source>
</reference>
<feature type="chain" id="PRO_5002954139" evidence="6">
    <location>
        <begin position="21"/>
        <end position="365"/>
    </location>
</feature>
<feature type="domain" description="Peptidase A1" evidence="7">
    <location>
        <begin position="42"/>
        <end position="361"/>
    </location>
</feature>
<protein>
    <submittedName>
        <fullName evidence="8">Renin-1, putative</fullName>
    </submittedName>
</protein>
<dbReference type="EMBL" id="GG673069">
    <property type="protein sequence ID" value="EER16093.1"/>
    <property type="molecule type" value="Genomic_DNA"/>
</dbReference>
<dbReference type="InterPro" id="IPR033121">
    <property type="entry name" value="PEPTIDASE_A1"/>
</dbReference>
<evidence type="ECO:0000313" key="8">
    <source>
        <dbReference type="EMBL" id="EER16093.1"/>
    </source>
</evidence>
<accession>C5KHN1</accession>
<dbReference type="InterPro" id="IPR001969">
    <property type="entry name" value="Aspartic_peptidase_AS"/>
</dbReference>
<keyword evidence="5" id="KW-1015">Disulfide bond</keyword>
<dbReference type="PANTHER" id="PTHR47966:SF51">
    <property type="entry name" value="BETA-SITE APP-CLEAVING ENZYME, ISOFORM A-RELATED"/>
    <property type="match status" value="1"/>
</dbReference>
<keyword evidence="4" id="KW-0378">Hydrolase</keyword>
<dbReference type="PROSITE" id="PS51767">
    <property type="entry name" value="PEPTIDASE_A1"/>
    <property type="match status" value="1"/>
</dbReference>
<evidence type="ECO:0000256" key="2">
    <source>
        <dbReference type="ARBA" id="ARBA00022670"/>
    </source>
</evidence>
<dbReference type="RefSeq" id="XP_002784297.1">
    <property type="nucleotide sequence ID" value="XM_002784251.1"/>
</dbReference>
<keyword evidence="2" id="KW-0645">Protease</keyword>
<evidence type="ECO:0000256" key="4">
    <source>
        <dbReference type="ARBA" id="ARBA00022801"/>
    </source>
</evidence>
<keyword evidence="9" id="KW-1185">Reference proteome</keyword>
<dbReference type="GO" id="GO:0004190">
    <property type="term" value="F:aspartic-type endopeptidase activity"/>
    <property type="evidence" value="ECO:0007669"/>
    <property type="project" value="UniProtKB-KW"/>
</dbReference>
<dbReference type="Pfam" id="PF00026">
    <property type="entry name" value="Asp"/>
    <property type="match status" value="1"/>
</dbReference>
<keyword evidence="6" id="KW-0732">Signal</keyword>
<gene>
    <name evidence="8" type="ORF">Pmar_PMAR003556</name>
</gene>
<keyword evidence="3" id="KW-0064">Aspartyl protease</keyword>
<organism evidence="9">
    <name type="scientific">Perkinsus marinus (strain ATCC 50983 / TXsc)</name>
    <dbReference type="NCBI Taxonomy" id="423536"/>
    <lineage>
        <taxon>Eukaryota</taxon>
        <taxon>Sar</taxon>
        <taxon>Alveolata</taxon>
        <taxon>Perkinsozoa</taxon>
        <taxon>Perkinsea</taxon>
        <taxon>Perkinsida</taxon>
        <taxon>Perkinsidae</taxon>
        <taxon>Perkinsus</taxon>
    </lineage>
</organism>
<feature type="signal peptide" evidence="6">
    <location>
        <begin position="1"/>
        <end position="20"/>
    </location>
</feature>
<dbReference type="Gene3D" id="2.40.70.10">
    <property type="entry name" value="Acid Proteases"/>
    <property type="match status" value="2"/>
</dbReference>
<dbReference type="GO" id="GO:0006508">
    <property type="term" value="P:proteolysis"/>
    <property type="evidence" value="ECO:0007669"/>
    <property type="project" value="UniProtKB-KW"/>
</dbReference>
<dbReference type="OrthoDB" id="15189at2759"/>
<dbReference type="PROSITE" id="PS00141">
    <property type="entry name" value="ASP_PROTEASE"/>
    <property type="match status" value="1"/>
</dbReference>
<dbReference type="OMA" id="GHGHIEY"/>